<sequence length="180" mass="19290">MPRITVLTGSPRMSGNTDMLADAFIVGAKGAGAEVTKISLADKKIHPCIDCQSCFRTKKCVYDDDMTAIYAQLAKTDILVLATPVYFYTFSAQIKAVLDRLHNPARKSFPIIGAALLAVCADSDPETFDPIKSTFSAICEYEGWLNVGCVTVDKVEHKGAIAGNKGLDLARDLGRIAASA</sequence>
<feature type="domain" description="NADPH-dependent FMN reductase-like" evidence="3">
    <location>
        <begin position="2"/>
        <end position="103"/>
    </location>
</feature>
<dbReference type="InterPro" id="IPR005025">
    <property type="entry name" value="FMN_Rdtase-like_dom"/>
</dbReference>
<proteinExistence type="predicted"/>
<evidence type="ECO:0000259" key="3">
    <source>
        <dbReference type="Pfam" id="PF03358"/>
    </source>
</evidence>
<accession>A0A645AZQ7</accession>
<gene>
    <name evidence="4" type="ORF">SDC9_101779</name>
</gene>
<evidence type="ECO:0000256" key="1">
    <source>
        <dbReference type="ARBA" id="ARBA00022630"/>
    </source>
</evidence>
<dbReference type="GO" id="GO:0016491">
    <property type="term" value="F:oxidoreductase activity"/>
    <property type="evidence" value="ECO:0007669"/>
    <property type="project" value="InterPro"/>
</dbReference>
<dbReference type="EMBL" id="VSSQ01015062">
    <property type="protein sequence ID" value="MPM54994.1"/>
    <property type="molecule type" value="Genomic_DNA"/>
</dbReference>
<dbReference type="InterPro" id="IPR051796">
    <property type="entry name" value="ISF_SsuE-like"/>
</dbReference>
<protein>
    <recommendedName>
        <fullName evidence="3">NADPH-dependent FMN reductase-like domain-containing protein</fullName>
    </recommendedName>
</protein>
<evidence type="ECO:0000313" key="4">
    <source>
        <dbReference type="EMBL" id="MPM54994.1"/>
    </source>
</evidence>
<dbReference type="Pfam" id="PF03358">
    <property type="entry name" value="FMN_red"/>
    <property type="match status" value="1"/>
</dbReference>
<comment type="caution">
    <text evidence="4">The sequence shown here is derived from an EMBL/GenBank/DDBJ whole genome shotgun (WGS) entry which is preliminary data.</text>
</comment>
<dbReference type="AlphaFoldDB" id="A0A645AZQ7"/>
<name>A0A645AZQ7_9ZZZZ</name>
<dbReference type="PANTHER" id="PTHR43278">
    <property type="entry name" value="NAD(P)H-DEPENDENT FMN-CONTAINING OXIDOREDUCTASE YWQN-RELATED"/>
    <property type="match status" value="1"/>
</dbReference>
<dbReference type="InterPro" id="IPR029039">
    <property type="entry name" value="Flavoprotein-like_sf"/>
</dbReference>
<keyword evidence="2" id="KW-0288">FMN</keyword>
<organism evidence="4">
    <name type="scientific">bioreactor metagenome</name>
    <dbReference type="NCBI Taxonomy" id="1076179"/>
    <lineage>
        <taxon>unclassified sequences</taxon>
        <taxon>metagenomes</taxon>
        <taxon>ecological metagenomes</taxon>
    </lineage>
</organism>
<dbReference type="SUPFAM" id="SSF52218">
    <property type="entry name" value="Flavoproteins"/>
    <property type="match status" value="1"/>
</dbReference>
<evidence type="ECO:0000256" key="2">
    <source>
        <dbReference type="ARBA" id="ARBA00022643"/>
    </source>
</evidence>
<dbReference type="Gene3D" id="3.40.50.360">
    <property type="match status" value="1"/>
</dbReference>
<keyword evidence="1" id="KW-0285">Flavoprotein</keyword>
<dbReference type="PANTHER" id="PTHR43278:SF2">
    <property type="entry name" value="IRON-SULFUR FLAVOPROTEIN"/>
    <property type="match status" value="1"/>
</dbReference>
<reference evidence="4" key="1">
    <citation type="submission" date="2019-08" db="EMBL/GenBank/DDBJ databases">
        <authorList>
            <person name="Kucharzyk K."/>
            <person name="Murdoch R.W."/>
            <person name="Higgins S."/>
            <person name="Loffler F."/>
        </authorList>
    </citation>
    <scope>NUCLEOTIDE SEQUENCE</scope>
</reference>